<dbReference type="Pfam" id="PF00072">
    <property type="entry name" value="Response_reg"/>
    <property type="match status" value="2"/>
</dbReference>
<evidence type="ECO:0000259" key="10">
    <source>
        <dbReference type="PROSITE" id="PS50109"/>
    </source>
</evidence>
<keyword evidence="4" id="KW-0812">Transmembrane</keyword>
<dbReference type="PROSITE" id="PS50109">
    <property type="entry name" value="HIS_KIN"/>
    <property type="match status" value="1"/>
</dbReference>
<dbReference type="CDD" id="cd16922">
    <property type="entry name" value="HATPase_EvgS-ArcB-TorS-like"/>
    <property type="match status" value="1"/>
</dbReference>
<dbReference type="Pfam" id="PF00512">
    <property type="entry name" value="HisKA"/>
    <property type="match status" value="1"/>
</dbReference>
<keyword evidence="5" id="KW-0547">Nucleotide-binding</keyword>
<dbReference type="AlphaFoldDB" id="A0A1W1BQP5"/>
<dbReference type="InterPro" id="IPR036890">
    <property type="entry name" value="HATPase_C_sf"/>
</dbReference>
<dbReference type="PANTHER" id="PTHR45339">
    <property type="entry name" value="HYBRID SIGNAL TRANSDUCTION HISTIDINE KINASE J"/>
    <property type="match status" value="1"/>
</dbReference>
<dbReference type="InterPro" id="IPR004358">
    <property type="entry name" value="Sig_transdc_His_kin-like_C"/>
</dbReference>
<dbReference type="PANTHER" id="PTHR45339:SF1">
    <property type="entry name" value="HYBRID SIGNAL TRANSDUCTION HISTIDINE KINASE J"/>
    <property type="match status" value="1"/>
</dbReference>
<dbReference type="PROSITE" id="PS50894">
    <property type="entry name" value="HPT"/>
    <property type="match status" value="1"/>
</dbReference>
<feature type="domain" description="Response regulatory" evidence="11">
    <location>
        <begin position="16"/>
        <end position="136"/>
    </location>
</feature>
<dbReference type="Gene3D" id="1.20.120.160">
    <property type="entry name" value="HPT domain"/>
    <property type="match status" value="1"/>
</dbReference>
<evidence type="ECO:0000259" key="12">
    <source>
        <dbReference type="PROSITE" id="PS50894"/>
    </source>
</evidence>
<feature type="domain" description="HPt" evidence="12">
    <location>
        <begin position="705"/>
        <end position="804"/>
    </location>
</feature>
<feature type="domain" description="Response regulatory" evidence="11">
    <location>
        <begin position="545"/>
        <end position="662"/>
    </location>
</feature>
<dbReference type="GO" id="GO:0005886">
    <property type="term" value="C:plasma membrane"/>
    <property type="evidence" value="ECO:0007669"/>
    <property type="project" value="UniProtKB-SubCell"/>
</dbReference>
<dbReference type="SUPFAM" id="SSF47226">
    <property type="entry name" value="Histidine-containing phosphotransfer domain, HPT domain"/>
    <property type="match status" value="1"/>
</dbReference>
<dbReference type="SMART" id="SM00388">
    <property type="entry name" value="HisKA"/>
    <property type="match status" value="1"/>
</dbReference>
<organism evidence="13">
    <name type="scientific">hydrothermal vent metagenome</name>
    <dbReference type="NCBI Taxonomy" id="652676"/>
    <lineage>
        <taxon>unclassified sequences</taxon>
        <taxon>metagenomes</taxon>
        <taxon>ecological metagenomes</taxon>
    </lineage>
</organism>
<evidence type="ECO:0000313" key="13">
    <source>
        <dbReference type="EMBL" id="SFV55782.1"/>
    </source>
</evidence>
<dbReference type="InterPro" id="IPR003594">
    <property type="entry name" value="HATPase_dom"/>
</dbReference>
<feature type="domain" description="Response regulatory" evidence="11">
    <location>
        <begin position="410"/>
        <end position="520"/>
    </location>
</feature>
<dbReference type="Pfam" id="PF02518">
    <property type="entry name" value="HATPase_c"/>
    <property type="match status" value="1"/>
</dbReference>
<dbReference type="SMART" id="SM00387">
    <property type="entry name" value="HATPase_c"/>
    <property type="match status" value="1"/>
</dbReference>
<dbReference type="CDD" id="cd00156">
    <property type="entry name" value="REC"/>
    <property type="match status" value="2"/>
</dbReference>
<dbReference type="SUPFAM" id="SSF55874">
    <property type="entry name" value="ATPase domain of HSP90 chaperone/DNA topoisomerase II/histidine kinase"/>
    <property type="match status" value="1"/>
</dbReference>
<evidence type="ECO:0000256" key="8">
    <source>
        <dbReference type="ARBA" id="ARBA00023012"/>
    </source>
</evidence>
<evidence type="ECO:0000256" key="9">
    <source>
        <dbReference type="ARBA" id="ARBA00023136"/>
    </source>
</evidence>
<dbReference type="CDD" id="cd00082">
    <property type="entry name" value="HisKA"/>
    <property type="match status" value="1"/>
</dbReference>
<keyword evidence="8" id="KW-0902">Two-component regulatory system</keyword>
<dbReference type="SUPFAM" id="SSF52172">
    <property type="entry name" value="CheY-like"/>
    <property type="match status" value="3"/>
</dbReference>
<dbReference type="InterPro" id="IPR003661">
    <property type="entry name" value="HisK_dim/P_dom"/>
</dbReference>
<keyword evidence="13" id="KW-0418">Kinase</keyword>
<gene>
    <name evidence="13" type="ORF">MNB_SV-6-666</name>
</gene>
<keyword evidence="3" id="KW-0597">Phosphoprotein</keyword>
<sequence length="878" mass="100404">MAIDIKEILNYSSSLTILYVEDDPTVRGHTVELLEDFFQKVLVAEDGAEGLQKYLSYKKIFGDYPDIVITDIRMPNIDGLEMSEKILEVRPHQTIIVLSAHNDNEYLLKLINLGINYFLSKPFRSKQIFQALYGASKKVYNEKIEIENRQKLEDALREVELANRAKDNFFANISHELRTPMNAIMGFSHILLESQLDKKQYDYLNKIKLSGDILLNTINDILDFSKIESGDIELEYIEFSINTILDNISKEIKTRVDDKGLDLSFNVDKNIPNLIKGDPLRLTQVIRNLVDNAVKFTDSGEVALHVKLIHIEEKKELLRFEVVDTGIGLTDDQIGVLFKPFVKIDDTTGGKIGGSGLGLVICKKLVQLMGGTIRVESRYGIGSRFIFEIDAGLSNERSYHLPSQSLMTKRVLIVDSDVESSSKLGDILKYFQYTVFCASNIEDANILIKENSFDIIFIDKMIMTLCKREIVQRTPSVKIVMMDNRTDDVKNKIFNDIYISSILKKPFSQQMIFDMILELYKDNLNLIQNLDMVTKNDILVLQGSRILLVEDNIINQTVVLGLLEDTGIEVIVANNGKEALEQLAIYDDIEMILMDINMPIMDGYEATTHIRNSDRYDNIPIIALTANDAQRDISKAKELGMQEHMTKPIDISKLYNNLIKYIKPKISAYDVDKTITKQRVQDIPKREKKLKELNTDEGIIRTGGSVELYKNVLFDFINMFRNSPEKLERLIELREFDKASKLLHNVKGTAGNIGATNLFNIIVLFESALKNSDDNFEILLDSYKDTFKHVVNSIDIFIEKEKSTLQDRDLITNTKLSELLAEIYLQAKKRRALVCKKLALELESYEWPDEYSSQLNTITNSLKQYQFKSAIKAIEEIL</sequence>
<dbReference type="InterPro" id="IPR005467">
    <property type="entry name" value="His_kinase_dom"/>
</dbReference>
<dbReference type="InterPro" id="IPR036641">
    <property type="entry name" value="HPT_dom_sf"/>
</dbReference>
<keyword evidence="6" id="KW-0067">ATP-binding</keyword>
<evidence type="ECO:0000256" key="6">
    <source>
        <dbReference type="ARBA" id="ARBA00022840"/>
    </source>
</evidence>
<dbReference type="InterPro" id="IPR008207">
    <property type="entry name" value="Sig_transdc_His_kin_Hpt_dom"/>
</dbReference>
<dbReference type="EMBL" id="FPHC01000038">
    <property type="protein sequence ID" value="SFV55782.1"/>
    <property type="molecule type" value="Genomic_DNA"/>
</dbReference>
<name>A0A1W1BQP5_9ZZZZ</name>
<dbReference type="Gene3D" id="3.30.565.10">
    <property type="entry name" value="Histidine kinase-like ATPase, C-terminal domain"/>
    <property type="match status" value="1"/>
</dbReference>
<dbReference type="Gene3D" id="3.40.50.2300">
    <property type="match status" value="3"/>
</dbReference>
<proteinExistence type="predicted"/>
<dbReference type="GO" id="GO:0000155">
    <property type="term" value="F:phosphorelay sensor kinase activity"/>
    <property type="evidence" value="ECO:0007669"/>
    <property type="project" value="InterPro"/>
</dbReference>
<accession>A0A1W1BQP5</accession>
<dbReference type="GO" id="GO:0005524">
    <property type="term" value="F:ATP binding"/>
    <property type="evidence" value="ECO:0007669"/>
    <property type="project" value="UniProtKB-KW"/>
</dbReference>
<evidence type="ECO:0000256" key="2">
    <source>
        <dbReference type="ARBA" id="ARBA00022475"/>
    </source>
</evidence>
<dbReference type="CDD" id="cd17546">
    <property type="entry name" value="REC_hyHK_CKI1_RcsC-like"/>
    <property type="match status" value="1"/>
</dbReference>
<dbReference type="FunFam" id="3.30.565.10:FF:000010">
    <property type="entry name" value="Sensor histidine kinase RcsC"/>
    <property type="match status" value="1"/>
</dbReference>
<evidence type="ECO:0000256" key="4">
    <source>
        <dbReference type="ARBA" id="ARBA00022692"/>
    </source>
</evidence>
<protein>
    <submittedName>
        <fullName evidence="13">Multi-sensor hybrid histidine kinase</fullName>
    </submittedName>
</protein>
<evidence type="ECO:0000256" key="3">
    <source>
        <dbReference type="ARBA" id="ARBA00022553"/>
    </source>
</evidence>
<dbReference type="PROSITE" id="PS50110">
    <property type="entry name" value="RESPONSE_REGULATORY"/>
    <property type="match status" value="3"/>
</dbReference>
<keyword evidence="2" id="KW-1003">Cell membrane</keyword>
<evidence type="ECO:0000256" key="5">
    <source>
        <dbReference type="ARBA" id="ARBA00022741"/>
    </source>
</evidence>
<evidence type="ECO:0000259" key="11">
    <source>
        <dbReference type="PROSITE" id="PS50110"/>
    </source>
</evidence>
<keyword evidence="7" id="KW-1133">Transmembrane helix</keyword>
<dbReference type="PRINTS" id="PR00344">
    <property type="entry name" value="BCTRLSENSOR"/>
</dbReference>
<keyword evidence="13" id="KW-0808">Transferase</keyword>
<keyword evidence="9" id="KW-0472">Membrane</keyword>
<comment type="subcellular location">
    <subcellularLocation>
        <location evidence="1">Cell membrane</location>
        <topology evidence="1">Multi-pass membrane protein</topology>
    </subcellularLocation>
</comment>
<dbReference type="InterPro" id="IPR011006">
    <property type="entry name" value="CheY-like_superfamily"/>
</dbReference>
<dbReference type="Gene3D" id="1.10.287.130">
    <property type="match status" value="1"/>
</dbReference>
<reference evidence="13" key="1">
    <citation type="submission" date="2016-10" db="EMBL/GenBank/DDBJ databases">
        <authorList>
            <person name="de Groot N.N."/>
        </authorList>
    </citation>
    <scope>NUCLEOTIDE SEQUENCE</scope>
</reference>
<feature type="domain" description="Histidine kinase" evidence="10">
    <location>
        <begin position="172"/>
        <end position="393"/>
    </location>
</feature>
<evidence type="ECO:0000256" key="1">
    <source>
        <dbReference type="ARBA" id="ARBA00004651"/>
    </source>
</evidence>
<dbReference type="SMART" id="SM00448">
    <property type="entry name" value="REC"/>
    <property type="match status" value="3"/>
</dbReference>
<dbReference type="InterPro" id="IPR001789">
    <property type="entry name" value="Sig_transdc_resp-reg_receiver"/>
</dbReference>
<evidence type="ECO:0000256" key="7">
    <source>
        <dbReference type="ARBA" id="ARBA00022989"/>
    </source>
</evidence>